<accession>A0A9E8MM79</accession>
<dbReference type="EMBL" id="CP113089">
    <property type="protein sequence ID" value="WAB82091.1"/>
    <property type="molecule type" value="Genomic_DNA"/>
</dbReference>
<dbReference type="RefSeq" id="WP_267781956.1">
    <property type="nucleotide sequence ID" value="NZ_CP113089.1"/>
</dbReference>
<evidence type="ECO:0000313" key="1">
    <source>
        <dbReference type="EMBL" id="WAB82091.1"/>
    </source>
</evidence>
<gene>
    <name evidence="1" type="ORF">OVN18_03520</name>
</gene>
<sequence>MAMTLQYALDLDHRLWLPVPLAFPWNDFASAEEWATAIADGMLAEVDPSIRAARPELDAVQRRDLLRATALATVVAEPPLDEVSERFWLLPREGREAVVHLYVSDYEGGTTHDDLAAIAVAGVGGVLHGVEPTPGTGFDVAARGIVLLETTTPPVVVTRLIGIAEQAVAVLELIHPDPSAVAEVLPAMEPLFASIRMRRVEQ</sequence>
<protein>
    <submittedName>
        <fullName evidence="1">Uncharacterized protein</fullName>
    </submittedName>
</protein>
<dbReference type="KEGG" id="mdb:OVN18_03520"/>
<name>A0A9E8MM79_9MICO</name>
<keyword evidence="2" id="KW-1185">Reference proteome</keyword>
<dbReference type="Proteomes" id="UP001164706">
    <property type="component" value="Chromosome"/>
</dbReference>
<reference evidence="1" key="1">
    <citation type="submission" date="2022-11" db="EMBL/GenBank/DDBJ databases">
        <title>Description of Microcella daejonensis nov. sp, isolated from riverside soil.</title>
        <authorList>
            <person name="Molina K.M."/>
            <person name="Kim S.B."/>
        </authorList>
    </citation>
    <scope>NUCLEOTIDE SEQUENCE</scope>
    <source>
        <strain evidence="1">MMS21-STM12</strain>
    </source>
</reference>
<evidence type="ECO:0000313" key="2">
    <source>
        <dbReference type="Proteomes" id="UP001164706"/>
    </source>
</evidence>
<proteinExistence type="predicted"/>
<dbReference type="AlphaFoldDB" id="A0A9E8MM79"/>
<organism evidence="1 2">
    <name type="scientific">Microcella daejeonensis</name>
    <dbReference type="NCBI Taxonomy" id="2994971"/>
    <lineage>
        <taxon>Bacteria</taxon>
        <taxon>Bacillati</taxon>
        <taxon>Actinomycetota</taxon>
        <taxon>Actinomycetes</taxon>
        <taxon>Micrococcales</taxon>
        <taxon>Microbacteriaceae</taxon>
        <taxon>Microcella</taxon>
    </lineage>
</organism>